<dbReference type="Proteomes" id="UP000694387">
    <property type="component" value="Chromosome 29"/>
</dbReference>
<feature type="region of interest" description="Disordered" evidence="3">
    <location>
        <begin position="195"/>
        <end position="220"/>
    </location>
</feature>
<dbReference type="GeneTree" id="ENSGT00390000000121"/>
<organism evidence="6 7">
    <name type="scientific">Equus asinus</name>
    <name type="common">Donkey</name>
    <name type="synonym">Equus africanus asinus</name>
    <dbReference type="NCBI Taxonomy" id="9793"/>
    <lineage>
        <taxon>Eukaryota</taxon>
        <taxon>Metazoa</taxon>
        <taxon>Chordata</taxon>
        <taxon>Craniata</taxon>
        <taxon>Vertebrata</taxon>
        <taxon>Euteleostomi</taxon>
        <taxon>Mammalia</taxon>
        <taxon>Eutheria</taxon>
        <taxon>Laurasiatheria</taxon>
        <taxon>Perissodactyla</taxon>
        <taxon>Equidae</taxon>
        <taxon>Equus</taxon>
    </lineage>
</organism>
<accession>A0A9L0IA28</accession>
<keyword evidence="4" id="KW-0812">Transmembrane</keyword>
<evidence type="ECO:0000313" key="6">
    <source>
        <dbReference type="Ensembl" id="ENSEASP00005037629.1"/>
    </source>
</evidence>
<dbReference type="AlphaFoldDB" id="A0A9L0IA28"/>
<dbReference type="GO" id="GO:0009986">
    <property type="term" value="C:cell surface"/>
    <property type="evidence" value="ECO:0007669"/>
    <property type="project" value="UniProtKB-SubCell"/>
</dbReference>
<dbReference type="PANTHER" id="PTHR15060:SF0">
    <property type="entry name" value="INTERLEUKIN-15 RECEPTOR SUBUNIT ALPHA"/>
    <property type="match status" value="1"/>
</dbReference>
<dbReference type="CDD" id="cd00033">
    <property type="entry name" value="CCP"/>
    <property type="match status" value="1"/>
</dbReference>
<dbReference type="PROSITE" id="PS50923">
    <property type="entry name" value="SUSHI"/>
    <property type="match status" value="1"/>
</dbReference>
<feature type="compositionally biased region" description="Gly residues" evidence="3">
    <location>
        <begin position="1"/>
        <end position="12"/>
    </location>
</feature>
<evidence type="ECO:0000256" key="4">
    <source>
        <dbReference type="SAM" id="Phobius"/>
    </source>
</evidence>
<dbReference type="InterPro" id="IPR000436">
    <property type="entry name" value="Sushi_SCR_CCP_dom"/>
</dbReference>
<dbReference type="InterPro" id="IPR042372">
    <property type="entry name" value="IL15RA"/>
</dbReference>
<dbReference type="InterPro" id="IPR035976">
    <property type="entry name" value="Sushi/SCR/CCP_sf"/>
</dbReference>
<keyword evidence="4" id="KW-1133">Transmembrane helix</keyword>
<name>A0A9L0IA28_EQUAS</name>
<reference evidence="6" key="2">
    <citation type="submission" date="2025-08" db="UniProtKB">
        <authorList>
            <consortium name="Ensembl"/>
        </authorList>
    </citation>
    <scope>IDENTIFICATION</scope>
</reference>
<protein>
    <submittedName>
        <fullName evidence="6">Interleukin 15 receptor subunit alpha</fullName>
    </submittedName>
</protein>
<keyword evidence="1" id="KW-1015">Disulfide bond</keyword>
<dbReference type="Pfam" id="PF00084">
    <property type="entry name" value="Sushi"/>
    <property type="match status" value="1"/>
</dbReference>
<keyword evidence="2" id="KW-0768">Sushi</keyword>
<dbReference type="SUPFAM" id="SSF57535">
    <property type="entry name" value="Complement control module/SCR domain"/>
    <property type="match status" value="1"/>
</dbReference>
<dbReference type="GO" id="GO:0005886">
    <property type="term" value="C:plasma membrane"/>
    <property type="evidence" value="ECO:0007669"/>
    <property type="project" value="UniProtKB-ARBA"/>
</dbReference>
<dbReference type="GO" id="GO:0031965">
    <property type="term" value="C:nuclear membrane"/>
    <property type="evidence" value="ECO:0007669"/>
    <property type="project" value="UniProtKB-SubCell"/>
</dbReference>
<dbReference type="SMART" id="SM00032">
    <property type="entry name" value="CCP"/>
    <property type="match status" value="1"/>
</dbReference>
<reference evidence="6 7" key="1">
    <citation type="journal article" date="2020" name="Nat. Commun.">
        <title>Donkey genomes provide new insights into domestication and selection for coat color.</title>
        <authorList>
            <person name="Wang"/>
            <person name="C."/>
            <person name="Li"/>
            <person name="H."/>
            <person name="Guo"/>
            <person name="Y."/>
            <person name="Huang"/>
            <person name="J."/>
            <person name="Sun"/>
            <person name="Y."/>
            <person name="Min"/>
            <person name="J."/>
            <person name="Wang"/>
            <person name="J."/>
            <person name="Fang"/>
            <person name="X."/>
            <person name="Zhao"/>
            <person name="Z."/>
            <person name="Wang"/>
            <person name="S."/>
            <person name="Zhang"/>
            <person name="Y."/>
            <person name="Liu"/>
            <person name="Q."/>
            <person name="Jiang"/>
            <person name="Q."/>
            <person name="Wang"/>
            <person name="X."/>
            <person name="Guo"/>
            <person name="Y."/>
            <person name="Yang"/>
            <person name="C."/>
            <person name="Wang"/>
            <person name="Y."/>
            <person name="Tian"/>
            <person name="F."/>
            <person name="Zhuang"/>
            <person name="G."/>
            <person name="Fan"/>
            <person name="Y."/>
            <person name="Gao"/>
            <person name="Q."/>
            <person name="Li"/>
            <person name="Y."/>
            <person name="Ju"/>
            <person name="Z."/>
            <person name="Li"/>
            <person name="J."/>
            <person name="Li"/>
            <person name="R."/>
            <person name="Hou"/>
            <person name="M."/>
            <person name="Yang"/>
            <person name="G."/>
            <person name="Liu"/>
            <person name="G."/>
            <person name="Liu"/>
            <person name="W."/>
            <person name="Guo"/>
            <person name="J."/>
            <person name="Pan"/>
            <person name="S."/>
            <person name="Fan"/>
            <person name="G."/>
            <person name="Zhang"/>
            <person name="W."/>
            <person name="Zhang"/>
            <person name="R."/>
            <person name="Yu"/>
            <person name="J."/>
            <person name="Zhang"/>
            <person name="X."/>
            <person name="Yin"/>
            <person name="Q."/>
            <person name="Ji"/>
            <person name="C."/>
            <person name="Jin"/>
            <person name="Y."/>
            <person name="Yue"/>
            <person name="G."/>
            <person name="Liu"/>
            <person name="M."/>
            <person name="Xu"/>
            <person name="J."/>
            <person name="Liu"/>
            <person name="S."/>
            <person name="Jordana"/>
            <person name="J."/>
            <person name="Noce"/>
            <person name="A."/>
            <person name="Amills"/>
            <person name="M."/>
            <person name="Wu"/>
            <person name="D.D."/>
            <person name="Li"/>
            <person name="S."/>
            <person name="Zhou"/>
            <person name="X. and Zhong"/>
            <person name="J."/>
        </authorList>
    </citation>
    <scope>NUCLEOTIDE SEQUENCE [LARGE SCALE GENOMIC DNA]</scope>
</reference>
<gene>
    <name evidence="6" type="primary">IL15RA</name>
</gene>
<evidence type="ECO:0000259" key="5">
    <source>
        <dbReference type="PROSITE" id="PS50923"/>
    </source>
</evidence>
<evidence type="ECO:0000256" key="2">
    <source>
        <dbReference type="PROSITE-ProRule" id="PRU00302"/>
    </source>
</evidence>
<sequence length="220" mass="24029">MGAAGGGRGALGGRQRAPYRSGESVREEGGVCPPGIAEGALHPRVRDTWRQRWGTAERPCLRPYPARLAWPPRGGSQGARHLIPRLPSFRGITCPTPTSVEHADIRVKSYNLSSKERYICNSGFKRKAGTSSLTECVLNKTTNLAHWTTPNLKCISVHQYSSRVVTAAVSIPVALLFGCAVFLLVRCRISRPTPQTASVEMENMEDAPMTRGTSDREEDT</sequence>
<evidence type="ECO:0000256" key="3">
    <source>
        <dbReference type="SAM" id="MobiDB-lite"/>
    </source>
</evidence>
<feature type="domain" description="Sushi" evidence="5">
    <location>
        <begin position="92"/>
        <end position="156"/>
    </location>
</feature>
<feature type="region of interest" description="Disordered" evidence="3">
    <location>
        <begin position="1"/>
        <end position="39"/>
    </location>
</feature>
<dbReference type="GO" id="GO:0031410">
    <property type="term" value="C:cytoplasmic vesicle"/>
    <property type="evidence" value="ECO:0007669"/>
    <property type="project" value="UniProtKB-ARBA"/>
</dbReference>
<dbReference type="GO" id="GO:0042010">
    <property type="term" value="F:interleukin-15 receptor activity"/>
    <property type="evidence" value="ECO:0007669"/>
    <property type="project" value="InterPro"/>
</dbReference>
<evidence type="ECO:0000313" key="7">
    <source>
        <dbReference type="Proteomes" id="UP000694387"/>
    </source>
</evidence>
<feature type="transmembrane region" description="Helical" evidence="4">
    <location>
        <begin position="164"/>
        <end position="185"/>
    </location>
</feature>
<dbReference type="PANTHER" id="PTHR15060">
    <property type="entry name" value="INTERLEUKIN-15 RECEPTOR SUBUNIT ALPHA"/>
    <property type="match status" value="1"/>
</dbReference>
<keyword evidence="4" id="KW-0472">Membrane</keyword>
<dbReference type="Gene3D" id="2.20.28.230">
    <property type="match status" value="1"/>
</dbReference>
<evidence type="ECO:0000256" key="1">
    <source>
        <dbReference type="ARBA" id="ARBA00023157"/>
    </source>
</evidence>
<proteinExistence type="predicted"/>
<reference evidence="6" key="3">
    <citation type="submission" date="2025-09" db="UniProtKB">
        <authorList>
            <consortium name="Ensembl"/>
        </authorList>
    </citation>
    <scope>IDENTIFICATION</scope>
</reference>
<comment type="caution">
    <text evidence="2">Lacks conserved residue(s) required for the propagation of feature annotation.</text>
</comment>
<dbReference type="Ensembl" id="ENSEAST00005048754.1">
    <property type="protein sequence ID" value="ENSEASP00005037629.1"/>
    <property type="gene ID" value="ENSEASG00005031407.1"/>
</dbReference>
<keyword evidence="7" id="KW-1185">Reference proteome</keyword>
<dbReference type="GO" id="GO:0005576">
    <property type="term" value="C:extracellular region"/>
    <property type="evidence" value="ECO:0007669"/>
    <property type="project" value="UniProtKB-SubCell"/>
</dbReference>